<evidence type="ECO:0000313" key="3">
    <source>
        <dbReference type="EMBL" id="TLU74681.1"/>
    </source>
</evidence>
<keyword evidence="4" id="KW-1185">Reference proteome</keyword>
<keyword evidence="2" id="KW-0812">Transmembrane</keyword>
<evidence type="ECO:0000313" key="4">
    <source>
        <dbReference type="Proteomes" id="UP000305654"/>
    </source>
</evidence>
<dbReference type="NCBIfam" id="TIGR00797">
    <property type="entry name" value="matE"/>
    <property type="match status" value="1"/>
</dbReference>
<gene>
    <name evidence="3" type="ORF">FE263_03800</name>
</gene>
<keyword evidence="2" id="KW-0472">Membrane</keyword>
<name>A0A5R9JG80_9PROT</name>
<keyword evidence="1" id="KW-0813">Transport</keyword>
<feature type="transmembrane region" description="Helical" evidence="2">
    <location>
        <begin position="291"/>
        <end position="311"/>
    </location>
</feature>
<organism evidence="3 4">
    <name type="scientific">Lichenicoccus roseus</name>
    <dbReference type="NCBI Taxonomy" id="2683649"/>
    <lineage>
        <taxon>Bacteria</taxon>
        <taxon>Pseudomonadati</taxon>
        <taxon>Pseudomonadota</taxon>
        <taxon>Alphaproteobacteria</taxon>
        <taxon>Acetobacterales</taxon>
        <taxon>Acetobacteraceae</taxon>
        <taxon>Lichenicoccus</taxon>
    </lineage>
</organism>
<dbReference type="GO" id="GO:0005886">
    <property type="term" value="C:plasma membrane"/>
    <property type="evidence" value="ECO:0007669"/>
    <property type="project" value="TreeGrafter"/>
</dbReference>
<dbReference type="Proteomes" id="UP000305654">
    <property type="component" value="Unassembled WGS sequence"/>
</dbReference>
<dbReference type="PANTHER" id="PTHR43298">
    <property type="entry name" value="MULTIDRUG RESISTANCE PROTEIN NORM-RELATED"/>
    <property type="match status" value="1"/>
</dbReference>
<proteinExistence type="predicted"/>
<feature type="transmembrane region" description="Helical" evidence="2">
    <location>
        <begin position="167"/>
        <end position="192"/>
    </location>
</feature>
<feature type="transmembrane region" description="Helical" evidence="2">
    <location>
        <begin position="331"/>
        <end position="349"/>
    </location>
</feature>
<evidence type="ECO:0000256" key="1">
    <source>
        <dbReference type="ARBA" id="ARBA00022448"/>
    </source>
</evidence>
<keyword evidence="2" id="KW-1133">Transmembrane helix</keyword>
<feature type="transmembrane region" description="Helical" evidence="2">
    <location>
        <begin position="213"/>
        <end position="242"/>
    </location>
</feature>
<accession>A0A5R9JG80</accession>
<dbReference type="Pfam" id="PF01554">
    <property type="entry name" value="MatE"/>
    <property type="match status" value="2"/>
</dbReference>
<protein>
    <submittedName>
        <fullName evidence="3">MATE family efflux transporter</fullName>
    </submittedName>
</protein>
<dbReference type="InterPro" id="IPR002528">
    <property type="entry name" value="MATE_fam"/>
</dbReference>
<dbReference type="AlphaFoldDB" id="A0A5R9JG80"/>
<feature type="transmembrane region" description="Helical" evidence="2">
    <location>
        <begin position="57"/>
        <end position="80"/>
    </location>
</feature>
<dbReference type="PANTHER" id="PTHR43298:SF2">
    <property type="entry name" value="FMN_FAD EXPORTER YEEO-RELATED"/>
    <property type="match status" value="1"/>
</dbReference>
<dbReference type="OrthoDB" id="9780160at2"/>
<feature type="transmembrane region" description="Helical" evidence="2">
    <location>
        <begin position="248"/>
        <end position="270"/>
    </location>
</feature>
<feature type="transmembrane region" description="Helical" evidence="2">
    <location>
        <begin position="109"/>
        <end position="135"/>
    </location>
</feature>
<evidence type="ECO:0000256" key="2">
    <source>
        <dbReference type="SAM" id="Phobius"/>
    </source>
</evidence>
<feature type="transmembrane region" description="Helical" evidence="2">
    <location>
        <begin position="361"/>
        <end position="379"/>
    </location>
</feature>
<feature type="transmembrane region" description="Helical" evidence="2">
    <location>
        <begin position="12"/>
        <end position="36"/>
    </location>
</feature>
<dbReference type="EMBL" id="VCDI01000001">
    <property type="protein sequence ID" value="TLU74681.1"/>
    <property type="molecule type" value="Genomic_DNA"/>
</dbReference>
<dbReference type="GO" id="GO:0015297">
    <property type="term" value="F:antiporter activity"/>
    <property type="evidence" value="ECO:0007669"/>
    <property type="project" value="InterPro"/>
</dbReference>
<dbReference type="InterPro" id="IPR050222">
    <property type="entry name" value="MATE_MdtK"/>
</dbReference>
<reference evidence="3 4" key="1">
    <citation type="submission" date="2019-05" db="EMBL/GenBank/DDBJ databases">
        <authorList>
            <person name="Pankratov T."/>
            <person name="Grouzdev D."/>
        </authorList>
    </citation>
    <scope>NUCLEOTIDE SEQUENCE [LARGE SCALE GENOMIC DNA]</scope>
    <source>
        <strain evidence="3 4">KEBCLARHB70R</strain>
    </source>
</reference>
<feature type="transmembrane region" description="Helical" evidence="2">
    <location>
        <begin position="142"/>
        <end position="161"/>
    </location>
</feature>
<comment type="caution">
    <text evidence="3">The sequence shown here is derived from an EMBL/GenBank/DDBJ whole genome shotgun (WGS) entry which is preliminary data.</text>
</comment>
<sequence length="432" mass="44169">MAMGMTDSILLGGLGAGALAAGGLGAGLFFTFMVVLQGVQMAASVRISQTSGAGAGGAGAIVASALLLALLMSLPSIVLLDRVGWLLHRLGEPPVLAHDVASYLDVLRWAAPGALVGLGLMRAVLPSLGAAGLLLRTMPAMALLNGLLNYGLIHGLVLHGVRLLPRLGFVGSALATTLTLYLSGGILGLLLLRRPGMRAMLHPFRPRLTECLLLLRLGAPIALTIAAEVLLFQVAGLMAGLLGPAALAAHQIALNVASTTFMLPLALSQATNVRVGYWTGAGRPREARRSGLVAIGLGVLVMGVLSALLLALPQTIAHAYLDPAQPANAPALRIVVTLLGIVALFQIADGVQAVALGALRGLGDTAVPMVIATACYWLIGYPLCRLAAFRFGLGVPGLWGGLGCTLGCVAVVASLRFMHRTRLGAPAVEVAA</sequence>
<feature type="transmembrane region" description="Helical" evidence="2">
    <location>
        <begin position="391"/>
        <end position="413"/>
    </location>
</feature>
<dbReference type="GO" id="GO:0042910">
    <property type="term" value="F:xenobiotic transmembrane transporter activity"/>
    <property type="evidence" value="ECO:0007669"/>
    <property type="project" value="InterPro"/>
</dbReference>